<dbReference type="SUPFAM" id="SSF52540">
    <property type="entry name" value="P-loop containing nucleoside triphosphate hydrolases"/>
    <property type="match status" value="1"/>
</dbReference>
<feature type="domain" description="DUF7708" evidence="5">
    <location>
        <begin position="154"/>
        <end position="298"/>
    </location>
</feature>
<dbReference type="InterPro" id="IPR056884">
    <property type="entry name" value="NPHP3-like_N"/>
</dbReference>
<dbReference type="Proteomes" id="UP000298138">
    <property type="component" value="Unassembled WGS sequence"/>
</dbReference>
<dbReference type="Gene3D" id="3.40.50.300">
    <property type="entry name" value="P-loop containing nucleotide triphosphate hydrolases"/>
    <property type="match status" value="1"/>
</dbReference>
<evidence type="ECO:0000259" key="4">
    <source>
        <dbReference type="Pfam" id="PF22939"/>
    </source>
</evidence>
<keyword evidence="3" id="KW-1133">Transmembrane helix</keyword>
<dbReference type="InterPro" id="IPR054471">
    <property type="entry name" value="GPIID_WHD"/>
</dbReference>
<feature type="compositionally biased region" description="Acidic residues" evidence="2">
    <location>
        <begin position="1255"/>
        <end position="1266"/>
    </location>
</feature>
<dbReference type="Pfam" id="PF24883">
    <property type="entry name" value="NPHP3_N"/>
    <property type="match status" value="1"/>
</dbReference>
<dbReference type="PANTHER" id="PTHR10039:SF14">
    <property type="entry name" value="NACHT DOMAIN-CONTAINING PROTEIN"/>
    <property type="match status" value="1"/>
</dbReference>
<dbReference type="AlphaFoldDB" id="A0A4S2MK99"/>
<keyword evidence="8" id="KW-1185">Reference proteome</keyword>
<reference evidence="7 8" key="1">
    <citation type="submission" date="2019-04" db="EMBL/GenBank/DDBJ databases">
        <title>Comparative genomics and transcriptomics to analyze fruiting body development in filamentous ascomycetes.</title>
        <authorList>
            <consortium name="DOE Joint Genome Institute"/>
            <person name="Lutkenhaus R."/>
            <person name="Traeger S."/>
            <person name="Breuer J."/>
            <person name="Kuo A."/>
            <person name="Lipzen A."/>
            <person name="Pangilinan J."/>
            <person name="Dilworth D."/>
            <person name="Sandor L."/>
            <person name="Poggeler S."/>
            <person name="Barry K."/>
            <person name="Grigoriev I.V."/>
            <person name="Nowrousian M."/>
        </authorList>
    </citation>
    <scope>NUCLEOTIDE SEQUENCE [LARGE SCALE GENOMIC DNA]</scope>
    <source>
        <strain evidence="7 8">CBS 389.68</strain>
    </source>
</reference>
<feature type="domain" description="Nephrocystin 3-like N-terminal" evidence="6">
    <location>
        <begin position="356"/>
        <end position="526"/>
    </location>
</feature>
<dbReference type="OrthoDB" id="1577640at2759"/>
<evidence type="ECO:0000256" key="1">
    <source>
        <dbReference type="ARBA" id="ARBA00022737"/>
    </source>
</evidence>
<sequence>MRAAFKKLRKIRTPDTPDNTKKATLSPENRASSFPGSPGRSSPAPLSRSLKRGSTAPASRPTAKTTESAPAKVNETNQTSNAPPPYVLVSEYDTSDALPANQAFLQAIKRYELRLSEDERADFSSPIDVLMKVRAIDETHNEKSVSRRFAARIEKVLKGLNSYMDIVQTMVQHSPEISSLVVGGVMFILNLGIQFVAFFDKLTRMTETIEHHLSYLSVYAAQVFQKSEAVQEALARTYEDLLTFCRETRKVFLGKNGRMARQASFRIFLRNIWDPFEVTFSNIEKRFLDNAALVVREAQAQEILDSSLRRGEGRYRDALKARQEAEEKRATILAALGANDYEDIHRQMFAKRHGASGRWLVDADEYQNWISTPDPMLLWCYGNPGVGKTILASLVIEDLSQRFPISQETGVVFAYASYKDIESSQDPKRFLSTFILQLSRQREGLMPEVEAFYIANRKDARDPTFASFRDLFYQVLGHFRSLYIVLDALDEIEKRPEFLRFLTELIPEKDASNVGDCVTKIFITSRRERDIESRFSEARNIQIRASKVTADIDAYIRDELEKRIENDELQISGKEELKKKIFETLSRRADGMFLWVVYQLDHICNQSLLEGYQGVEDALDTLPETMDETYARVLVKIDRQRGTAPKLARKTLLWLCFARVPMALEELAIAIAIEEHHKTYSDVRIMPQPRVILEITGNLLAVNDSGQAQFVHYSAKEYLIRNDVERPRDLSDEEWKAVQRYRISEQEAHLQMFKSCFDFLLFPEFAKSVESKNGCIEWLKQSSFVGYAARWWNYHMESVTTELSAIPDAVEERLKKILAPGCKELHIITNIYLNMRAKFFNGWSLHNETSYYFTLTGTAFLSLLLGFPETKRILEEAGNPLIHDRPIQPIPMPDKDYRTMARWVCRQLSNIQSYEAFLSDPFLPHNLPTNLRIASSIRRRQFVEHLLAIGVSPNTPDTQGKYALSAVAAKRSTRGSDALEIMKLLLTHSANPNNPDPSYGPALLPAVRFAIEHPSYTQGLRMPSLLLSHGADANLTTPTHGHALTVACSISVSNTSTLADTTLISKLINLLLSSGANINLPCPVHGSALLATTTAAAAATAASNTAHRGLELTRLLLAHAADANLPATKQFGTVLAATVHAACTRGVRNGPAITIITTLLDAGTDINTLCPRFGSALIVAAASVSERRRGPGLDILHLLLKRSADVNLLHPVFGSAVGQAAVVAAMSQGRRVKAVRVLVEAGARAMVRRERGEEAGEGETQEGETQEGEREEVGSGAVMV</sequence>
<dbReference type="Gene3D" id="1.25.40.20">
    <property type="entry name" value="Ankyrin repeat-containing domain"/>
    <property type="match status" value="2"/>
</dbReference>
<gene>
    <name evidence="7" type="ORF">EX30DRAFT_366680</name>
</gene>
<proteinExistence type="predicted"/>
<dbReference type="InterPro" id="IPR027417">
    <property type="entry name" value="P-loop_NTPase"/>
</dbReference>
<feature type="compositionally biased region" description="Low complexity" evidence="2">
    <location>
        <begin position="31"/>
        <end position="48"/>
    </location>
</feature>
<dbReference type="InterPro" id="IPR002110">
    <property type="entry name" value="Ankyrin_rpt"/>
</dbReference>
<accession>A0A4S2MK99</accession>
<evidence type="ECO:0000313" key="8">
    <source>
        <dbReference type="Proteomes" id="UP000298138"/>
    </source>
</evidence>
<keyword evidence="3" id="KW-0812">Transmembrane</keyword>
<dbReference type="InterPro" id="IPR036770">
    <property type="entry name" value="Ankyrin_rpt-contain_sf"/>
</dbReference>
<name>A0A4S2MK99_9PEZI</name>
<dbReference type="InterPro" id="IPR056125">
    <property type="entry name" value="DUF7708"/>
</dbReference>
<feature type="compositionally biased region" description="Basic and acidic residues" evidence="2">
    <location>
        <begin position="12"/>
        <end position="21"/>
    </location>
</feature>
<feature type="transmembrane region" description="Helical" evidence="3">
    <location>
        <begin position="180"/>
        <end position="199"/>
    </location>
</feature>
<evidence type="ECO:0000313" key="7">
    <source>
        <dbReference type="EMBL" id="TGZ77426.1"/>
    </source>
</evidence>
<organism evidence="7 8">
    <name type="scientific">Ascodesmis nigricans</name>
    <dbReference type="NCBI Taxonomy" id="341454"/>
    <lineage>
        <taxon>Eukaryota</taxon>
        <taxon>Fungi</taxon>
        <taxon>Dikarya</taxon>
        <taxon>Ascomycota</taxon>
        <taxon>Pezizomycotina</taxon>
        <taxon>Pezizomycetes</taxon>
        <taxon>Pezizales</taxon>
        <taxon>Ascodesmidaceae</taxon>
        <taxon>Ascodesmis</taxon>
    </lineage>
</organism>
<dbReference type="SMART" id="SM00248">
    <property type="entry name" value="ANK"/>
    <property type="match status" value="3"/>
</dbReference>
<dbReference type="SUPFAM" id="SSF48403">
    <property type="entry name" value="Ankyrin repeat"/>
    <property type="match status" value="1"/>
</dbReference>
<dbReference type="InParanoid" id="A0A4S2MK99"/>
<dbReference type="STRING" id="341454.A0A4S2MK99"/>
<evidence type="ECO:0000256" key="3">
    <source>
        <dbReference type="SAM" id="Phobius"/>
    </source>
</evidence>
<feature type="domain" description="GPI inositol-deacylase winged helix" evidence="4">
    <location>
        <begin position="645"/>
        <end position="724"/>
    </location>
</feature>
<dbReference type="PANTHER" id="PTHR10039">
    <property type="entry name" value="AMELOGENIN"/>
    <property type="match status" value="1"/>
</dbReference>
<evidence type="ECO:0000259" key="5">
    <source>
        <dbReference type="Pfam" id="PF24809"/>
    </source>
</evidence>
<dbReference type="Pfam" id="PF22939">
    <property type="entry name" value="WHD_GPIID"/>
    <property type="match status" value="1"/>
</dbReference>
<evidence type="ECO:0000256" key="2">
    <source>
        <dbReference type="SAM" id="MobiDB-lite"/>
    </source>
</evidence>
<feature type="region of interest" description="Disordered" evidence="2">
    <location>
        <begin position="1249"/>
        <end position="1280"/>
    </location>
</feature>
<evidence type="ECO:0000259" key="6">
    <source>
        <dbReference type="Pfam" id="PF24883"/>
    </source>
</evidence>
<keyword evidence="3" id="KW-0472">Membrane</keyword>
<feature type="region of interest" description="Disordered" evidence="2">
    <location>
        <begin position="1"/>
        <end position="84"/>
    </location>
</feature>
<protein>
    <submittedName>
        <fullName evidence="7">Uncharacterized protein</fullName>
    </submittedName>
</protein>
<dbReference type="EMBL" id="ML220153">
    <property type="protein sequence ID" value="TGZ77426.1"/>
    <property type="molecule type" value="Genomic_DNA"/>
</dbReference>
<feature type="compositionally biased region" description="Polar residues" evidence="2">
    <location>
        <begin position="62"/>
        <end position="81"/>
    </location>
</feature>
<dbReference type="Pfam" id="PF24809">
    <property type="entry name" value="DUF7708"/>
    <property type="match status" value="1"/>
</dbReference>
<feature type="compositionally biased region" description="Basic residues" evidence="2">
    <location>
        <begin position="1"/>
        <end position="11"/>
    </location>
</feature>
<keyword evidence="1" id="KW-0677">Repeat</keyword>